<comment type="caution">
    <text evidence="2">The sequence shown here is derived from an EMBL/GenBank/DDBJ whole genome shotgun (WGS) entry which is preliminary data.</text>
</comment>
<feature type="compositionally biased region" description="Basic and acidic residues" evidence="1">
    <location>
        <begin position="18"/>
        <end position="27"/>
    </location>
</feature>
<sequence>MVSAYDTYLLACEAGHRGDLKQSRSQERMVNQKGSRESQENVDARSQSFEQDMEIGYEESGPSEMTFERLEQKFQDEIMRSMKEQGDLEDEEIARHKERMIEINTQYQERISSLRVQHAARLGELLRKESQARLNHYQQAAISTHKTERGPTEPRDYDWSTSTEAPRRYGTMSNDSNRSMPVEPPRPYGTVPKDTHRSMPAEPLRPYGTMPNDSRRLMAIEPPMPYGTMPNDSHRLIATEPPRSDGSMPYDSHRSMPAEPPRPYGIMGTEPPKLYGTMPSESYREHSQHREAERSRLSEERVPIPHGRVYNNLGAHR</sequence>
<dbReference type="Proteomes" id="UP000245207">
    <property type="component" value="Unassembled WGS sequence"/>
</dbReference>
<accession>A0A2U1LYF2</accession>
<feature type="compositionally biased region" description="Basic and acidic residues" evidence="1">
    <location>
        <begin position="34"/>
        <end position="43"/>
    </location>
</feature>
<dbReference type="PANTHER" id="PTHR34210">
    <property type="entry name" value="OS01G0252900 PROTEIN"/>
    <property type="match status" value="1"/>
</dbReference>
<evidence type="ECO:0000256" key="1">
    <source>
        <dbReference type="SAM" id="MobiDB-lite"/>
    </source>
</evidence>
<keyword evidence="3" id="KW-1185">Reference proteome</keyword>
<feature type="compositionally biased region" description="Basic and acidic residues" evidence="1">
    <location>
        <begin position="145"/>
        <end position="158"/>
    </location>
</feature>
<feature type="region of interest" description="Disordered" evidence="1">
    <location>
        <begin position="140"/>
        <end position="214"/>
    </location>
</feature>
<evidence type="ECO:0000313" key="2">
    <source>
        <dbReference type="EMBL" id="PWA53994.1"/>
    </source>
</evidence>
<feature type="region of interest" description="Disordered" evidence="1">
    <location>
        <begin position="243"/>
        <end position="317"/>
    </location>
</feature>
<organism evidence="2 3">
    <name type="scientific">Artemisia annua</name>
    <name type="common">Sweet wormwood</name>
    <dbReference type="NCBI Taxonomy" id="35608"/>
    <lineage>
        <taxon>Eukaryota</taxon>
        <taxon>Viridiplantae</taxon>
        <taxon>Streptophyta</taxon>
        <taxon>Embryophyta</taxon>
        <taxon>Tracheophyta</taxon>
        <taxon>Spermatophyta</taxon>
        <taxon>Magnoliopsida</taxon>
        <taxon>eudicotyledons</taxon>
        <taxon>Gunneridae</taxon>
        <taxon>Pentapetalae</taxon>
        <taxon>asterids</taxon>
        <taxon>campanulids</taxon>
        <taxon>Asterales</taxon>
        <taxon>Asteraceae</taxon>
        <taxon>Asteroideae</taxon>
        <taxon>Anthemideae</taxon>
        <taxon>Artemisiinae</taxon>
        <taxon>Artemisia</taxon>
    </lineage>
</organism>
<proteinExistence type="predicted"/>
<dbReference type="OrthoDB" id="1899623at2759"/>
<name>A0A2U1LYF2_ARTAN</name>
<reference evidence="2 3" key="1">
    <citation type="journal article" date="2018" name="Mol. Plant">
        <title>The genome of Artemisia annua provides insight into the evolution of Asteraceae family and artemisinin biosynthesis.</title>
        <authorList>
            <person name="Shen Q."/>
            <person name="Zhang L."/>
            <person name="Liao Z."/>
            <person name="Wang S."/>
            <person name="Yan T."/>
            <person name="Shi P."/>
            <person name="Liu M."/>
            <person name="Fu X."/>
            <person name="Pan Q."/>
            <person name="Wang Y."/>
            <person name="Lv Z."/>
            <person name="Lu X."/>
            <person name="Zhang F."/>
            <person name="Jiang W."/>
            <person name="Ma Y."/>
            <person name="Chen M."/>
            <person name="Hao X."/>
            <person name="Li L."/>
            <person name="Tang Y."/>
            <person name="Lv G."/>
            <person name="Zhou Y."/>
            <person name="Sun X."/>
            <person name="Brodelius P.E."/>
            <person name="Rose J.K.C."/>
            <person name="Tang K."/>
        </authorList>
    </citation>
    <scope>NUCLEOTIDE SEQUENCE [LARGE SCALE GENOMIC DNA]</scope>
    <source>
        <strain evidence="3">cv. Huhao1</strain>
        <tissue evidence="2">Leaf</tissue>
    </source>
</reference>
<dbReference type="PANTHER" id="PTHR34210:SF1">
    <property type="entry name" value="OS03G0274700 PROTEIN"/>
    <property type="match status" value="1"/>
</dbReference>
<dbReference type="AlphaFoldDB" id="A0A2U1LYF2"/>
<evidence type="ECO:0000313" key="3">
    <source>
        <dbReference type="Proteomes" id="UP000245207"/>
    </source>
</evidence>
<dbReference type="EMBL" id="PKPP01007229">
    <property type="protein sequence ID" value="PWA53994.1"/>
    <property type="molecule type" value="Genomic_DNA"/>
</dbReference>
<gene>
    <name evidence="2" type="ORF">CTI12_AA439580</name>
</gene>
<feature type="region of interest" description="Disordered" evidence="1">
    <location>
        <begin position="18"/>
        <end position="49"/>
    </location>
</feature>
<feature type="compositionally biased region" description="Basic and acidic residues" evidence="1">
    <location>
        <begin position="282"/>
        <end position="303"/>
    </location>
</feature>
<protein>
    <submittedName>
        <fullName evidence="2">Uncharacterized protein</fullName>
    </submittedName>
</protein>
<dbReference type="STRING" id="35608.A0A2U1LYF2"/>